<evidence type="ECO:0000313" key="1">
    <source>
        <dbReference type="EMBL" id="QHT21398.1"/>
    </source>
</evidence>
<accession>A0A6C0DY42</accession>
<proteinExistence type="predicted"/>
<organism evidence="1">
    <name type="scientific">viral metagenome</name>
    <dbReference type="NCBI Taxonomy" id="1070528"/>
    <lineage>
        <taxon>unclassified sequences</taxon>
        <taxon>metagenomes</taxon>
        <taxon>organismal metagenomes</taxon>
    </lineage>
</organism>
<dbReference type="EMBL" id="MN739691">
    <property type="protein sequence ID" value="QHT21398.1"/>
    <property type="molecule type" value="Genomic_DNA"/>
</dbReference>
<dbReference type="AlphaFoldDB" id="A0A6C0DY42"/>
<protein>
    <submittedName>
        <fullName evidence="1">Uncharacterized protein</fullName>
    </submittedName>
</protein>
<reference evidence="1" key="1">
    <citation type="journal article" date="2020" name="Nature">
        <title>Giant virus diversity and host interactions through global metagenomics.</title>
        <authorList>
            <person name="Schulz F."/>
            <person name="Roux S."/>
            <person name="Paez-Espino D."/>
            <person name="Jungbluth S."/>
            <person name="Walsh D.A."/>
            <person name="Denef V.J."/>
            <person name="McMahon K.D."/>
            <person name="Konstantinidis K.T."/>
            <person name="Eloe-Fadrosh E.A."/>
            <person name="Kyrpides N.C."/>
            <person name="Woyke T."/>
        </authorList>
    </citation>
    <scope>NUCLEOTIDE SEQUENCE</scope>
    <source>
        <strain evidence="1">GVMAG-M-3300023174-92</strain>
    </source>
</reference>
<name>A0A6C0DY42_9ZZZZ</name>
<sequence length="395" mass="46519">MENKLETPFLQIDSTHLPPGVVTKHVKACEVEYNIWRTIDPDETDAAIGKYSSVVLSHPEGQVLCYTPPKSVSSETFMGRYPEICGGDLFANDAIEGTLISLFWDERLDKWEIATKGAIGGNYWFYRTKYPGIHENMAQSTFRDMFLDALGSMEVVNDDMDDLPKLRPRSLVPNERICYNFVLQHPENHIVFDIEMPALYLVSVYSICENEIRIVPREEYVEWVQTSLWKDVIHFPREYAITDWLSVDKHNYLMGLMVTHKNGDRTCIENPQYLTRRELRGNHPNLQYHFLDLIQKGMNHTFLVEFPRYAELFYYFYILYENFITGLHNLYVSYYVKKSNILIPKPYFCIIHHLHHTVYVPSLATTKVIMKRTEFEKYVQTLSPKQLMYLLNYRE</sequence>